<name>A0ABN3A7I0_9ACTN</name>
<dbReference type="RefSeq" id="WP_344157222.1">
    <property type="nucleotide sequence ID" value="NZ_BAAAQR010000016.1"/>
</dbReference>
<sequence length="191" mass="20176">MNDQVAVSWQGMDQLVSMTRDQYLNLSEASGFICSAQLGNTGAFSGILGLFKGSYTSALETVTDSLDKAMTGARELSARIGDVREDLRGTDSGVAELHTRINAAVECQGYVPGSGGGVPQLDDQVVNANDLADAPWHMTGPRPPGWVPEATLNSPLGLVDATMSMADNADNTGQGLDHDDDIDDYLGRNGR</sequence>
<evidence type="ECO:0000313" key="2">
    <source>
        <dbReference type="EMBL" id="GAA2155067.1"/>
    </source>
</evidence>
<dbReference type="EMBL" id="BAAAQR010000016">
    <property type="protein sequence ID" value="GAA2155067.1"/>
    <property type="molecule type" value="Genomic_DNA"/>
</dbReference>
<evidence type="ECO:0008006" key="4">
    <source>
        <dbReference type="Google" id="ProtNLM"/>
    </source>
</evidence>
<evidence type="ECO:0000313" key="3">
    <source>
        <dbReference type="Proteomes" id="UP001501771"/>
    </source>
</evidence>
<reference evidence="2 3" key="1">
    <citation type="journal article" date="2019" name="Int. J. Syst. Evol. Microbiol.">
        <title>The Global Catalogue of Microorganisms (GCM) 10K type strain sequencing project: providing services to taxonomists for standard genome sequencing and annotation.</title>
        <authorList>
            <consortium name="The Broad Institute Genomics Platform"/>
            <consortium name="The Broad Institute Genome Sequencing Center for Infectious Disease"/>
            <person name="Wu L."/>
            <person name="Ma J."/>
        </authorList>
    </citation>
    <scope>NUCLEOTIDE SEQUENCE [LARGE SCALE GENOMIC DNA]</scope>
    <source>
        <strain evidence="2 3">JCM 16022</strain>
    </source>
</reference>
<evidence type="ECO:0000256" key="1">
    <source>
        <dbReference type="SAM" id="MobiDB-lite"/>
    </source>
</evidence>
<organism evidence="2 3">
    <name type="scientific">Nocardioides koreensis</name>
    <dbReference type="NCBI Taxonomy" id="433651"/>
    <lineage>
        <taxon>Bacteria</taxon>
        <taxon>Bacillati</taxon>
        <taxon>Actinomycetota</taxon>
        <taxon>Actinomycetes</taxon>
        <taxon>Propionibacteriales</taxon>
        <taxon>Nocardioidaceae</taxon>
        <taxon>Nocardioides</taxon>
    </lineage>
</organism>
<keyword evidence="3" id="KW-1185">Reference proteome</keyword>
<dbReference type="Proteomes" id="UP001501771">
    <property type="component" value="Unassembled WGS sequence"/>
</dbReference>
<protein>
    <recommendedName>
        <fullName evidence="4">WXG100 family type VII secretion target</fullName>
    </recommendedName>
</protein>
<gene>
    <name evidence="2" type="ORF">GCM10009844_41760</name>
</gene>
<comment type="caution">
    <text evidence="2">The sequence shown here is derived from an EMBL/GenBank/DDBJ whole genome shotgun (WGS) entry which is preliminary data.</text>
</comment>
<feature type="region of interest" description="Disordered" evidence="1">
    <location>
        <begin position="166"/>
        <end position="191"/>
    </location>
</feature>
<proteinExistence type="predicted"/>
<accession>A0ABN3A7I0</accession>